<dbReference type="Proteomes" id="UP000521943">
    <property type="component" value="Unassembled WGS sequence"/>
</dbReference>
<name>A0A8H6HEK5_9AGAR</name>
<gene>
    <name evidence="1" type="ORF">DFP72DRAFT_1051733</name>
</gene>
<sequence length="300" mass="33507">MYKGQPGWWEWFASRNRIPVPSISPRHPAYYDYRSASGLLSYVAIPSAAPLLGISASLEERGLILRSGISTGGEWERGGFCSSLGVLFWGRDDGVRRRGLLNGNRRDGVTYLSDRYPHSVKHTHSLRPDLAFGIHPQSQSHQHTSRLSIVTSFVFRALAQLSPLNTGPALDPNLQAVRVPLFTSWILDRRDGRLRCALDISGDIKRNGESLSCVHRWVSFIEIHVYLADDERPENSGVYQPPPGDLGPIVTEQGLSYSVHEAVERKGKLYIAAGVTPYEAPAALDPRVDFMRRHWDILPS</sequence>
<dbReference type="EMBL" id="JACGCI010000114">
    <property type="protein sequence ID" value="KAF6744787.1"/>
    <property type="molecule type" value="Genomic_DNA"/>
</dbReference>
<evidence type="ECO:0000313" key="2">
    <source>
        <dbReference type="Proteomes" id="UP000521943"/>
    </source>
</evidence>
<comment type="caution">
    <text evidence="1">The sequence shown here is derived from an EMBL/GenBank/DDBJ whole genome shotgun (WGS) entry which is preliminary data.</text>
</comment>
<evidence type="ECO:0000313" key="1">
    <source>
        <dbReference type="EMBL" id="KAF6744787.1"/>
    </source>
</evidence>
<dbReference type="AlphaFoldDB" id="A0A8H6HEK5"/>
<protein>
    <submittedName>
        <fullName evidence="1">Uncharacterized protein</fullName>
    </submittedName>
</protein>
<reference evidence="1 2" key="1">
    <citation type="submission" date="2020-07" db="EMBL/GenBank/DDBJ databases">
        <title>Comparative genomics of pyrophilous fungi reveals a link between fire events and developmental genes.</title>
        <authorList>
            <consortium name="DOE Joint Genome Institute"/>
            <person name="Steindorff A.S."/>
            <person name="Carver A."/>
            <person name="Calhoun S."/>
            <person name="Stillman K."/>
            <person name="Liu H."/>
            <person name="Lipzen A."/>
            <person name="Pangilinan J."/>
            <person name="Labutti K."/>
            <person name="Bruns T.D."/>
            <person name="Grigoriev I.V."/>
        </authorList>
    </citation>
    <scope>NUCLEOTIDE SEQUENCE [LARGE SCALE GENOMIC DNA]</scope>
    <source>
        <strain evidence="1 2">CBS 144469</strain>
    </source>
</reference>
<accession>A0A8H6HEK5</accession>
<proteinExistence type="predicted"/>
<keyword evidence="2" id="KW-1185">Reference proteome</keyword>
<organism evidence="1 2">
    <name type="scientific">Ephemerocybe angulata</name>
    <dbReference type="NCBI Taxonomy" id="980116"/>
    <lineage>
        <taxon>Eukaryota</taxon>
        <taxon>Fungi</taxon>
        <taxon>Dikarya</taxon>
        <taxon>Basidiomycota</taxon>
        <taxon>Agaricomycotina</taxon>
        <taxon>Agaricomycetes</taxon>
        <taxon>Agaricomycetidae</taxon>
        <taxon>Agaricales</taxon>
        <taxon>Agaricineae</taxon>
        <taxon>Psathyrellaceae</taxon>
        <taxon>Ephemerocybe</taxon>
    </lineage>
</organism>